<evidence type="ECO:0000256" key="9">
    <source>
        <dbReference type="ARBA" id="ARBA00022692"/>
    </source>
</evidence>
<evidence type="ECO:0000256" key="18">
    <source>
        <dbReference type="ARBA" id="ARBA00029663"/>
    </source>
</evidence>
<comment type="similarity">
    <text evidence="4">Belongs to the glycosyltransferase 16 (GT16) protein family.</text>
</comment>
<sequence>MYHKKTKAVLAVFFIFVIFLTYSHFNSSDPEISIASVDYKDPGFKNLSGPVIYAKPANEDALPSYHPNEENLSLLRSTFNGSLNDAEIVKSLEYLNDNHEIINSNLYGGVENIGILLVVQVHDRLDYLKLLIDSLKSVKGIEQALLVFSHDYFSEDINSLIQNIRFCQVIQIFYPYPMQIFHNRFPGPDPNDCPEKMKKEEAESKKCNNWKTPDSYGNYRKAQLSQIKLHWWWKMNYVMDGIIVRYNITSQVLLLEEDHMVTPDIFYVLQKITEIKHTMESPENYVISLGLFSRNYNFYQRDIFKIGVQTFYGKHNTGIVLDNGQWRAWSKCANMFCTYDDYNWDWSLIHMSYDCLPSKLTAIYAKSPRVLHIGDCGVHTHKCSSQTSANKVKSLFERIQSSFFPEKMQITERLSKVPKISKPNGGWGDPRDHELCKNNTSPYFKAKENP</sequence>
<keyword evidence="10 24" id="KW-0479">Metal-binding</keyword>
<evidence type="ECO:0000313" key="27">
    <source>
        <dbReference type="Proteomes" id="UP000887577"/>
    </source>
</evidence>
<comment type="pathway">
    <text evidence="3">Protein modification; protein glycosylation.</text>
</comment>
<accession>A0A914Y473</accession>
<keyword evidence="17 24" id="KW-0464">Manganese</keyword>
<dbReference type="GO" id="GO:0000139">
    <property type="term" value="C:Golgi membrane"/>
    <property type="evidence" value="ECO:0007669"/>
    <property type="project" value="UniProtKB-SubCell"/>
</dbReference>
<evidence type="ECO:0000256" key="13">
    <source>
        <dbReference type="ARBA" id="ARBA00023034"/>
    </source>
</evidence>
<comment type="cofactor">
    <cofactor evidence="1 24">
        <name>Mn(2+)</name>
        <dbReference type="ChEBI" id="CHEBI:29035"/>
    </cofactor>
</comment>
<dbReference type="PANTHER" id="PTHR12871:SF0">
    <property type="entry name" value="ALPHA-1,6-MANNOSYL-GLYCOPROTEIN 2-BETA-N-ACETYLGLUCOSAMINYLTRANSFERASE"/>
    <property type="match status" value="1"/>
</dbReference>
<feature type="binding site" evidence="24">
    <location>
        <position position="372"/>
    </location>
    <ligand>
        <name>Mn(2+)</name>
        <dbReference type="ChEBI" id="CHEBI:29035"/>
    </ligand>
</feature>
<dbReference type="AlphaFoldDB" id="A0A914Y473"/>
<comment type="subcellular location">
    <subcellularLocation>
        <location evidence="2">Golgi apparatus membrane</location>
        <topology evidence="2">Single-pass type II membrane protein</topology>
    </subcellularLocation>
</comment>
<evidence type="ECO:0000256" key="4">
    <source>
        <dbReference type="ARBA" id="ARBA00011011"/>
    </source>
</evidence>
<evidence type="ECO:0000256" key="21">
    <source>
        <dbReference type="ARBA" id="ARBA00032915"/>
    </source>
</evidence>
<keyword evidence="7" id="KW-0328">Glycosyltransferase</keyword>
<evidence type="ECO:0000256" key="12">
    <source>
        <dbReference type="ARBA" id="ARBA00022989"/>
    </source>
</evidence>
<evidence type="ECO:0000256" key="10">
    <source>
        <dbReference type="ARBA" id="ARBA00022723"/>
    </source>
</evidence>
<feature type="binding site" evidence="24">
    <location>
        <position position="258"/>
    </location>
    <ligand>
        <name>Mn(2+)</name>
        <dbReference type="ChEBI" id="CHEBI:29035"/>
    </ligand>
</feature>
<evidence type="ECO:0000256" key="20">
    <source>
        <dbReference type="ARBA" id="ARBA00032552"/>
    </source>
</evidence>
<feature type="binding site" evidence="23">
    <location>
        <begin position="120"/>
        <end position="124"/>
    </location>
    <ligand>
        <name>substrate</name>
    </ligand>
</feature>
<dbReference type="GO" id="GO:0005795">
    <property type="term" value="C:Golgi stack"/>
    <property type="evidence" value="ECO:0007669"/>
    <property type="project" value="InterPro"/>
</dbReference>
<keyword evidence="16" id="KW-0325">Glycoprotein</keyword>
<evidence type="ECO:0000256" key="26">
    <source>
        <dbReference type="SAM" id="MobiDB-lite"/>
    </source>
</evidence>
<protein>
    <recommendedName>
        <fullName evidence="6">Alpha-1,6-mannosyl-glycoprotein 2-beta-N-acetylglucosaminyltransferase</fullName>
        <ecNumber evidence="5">2.4.1.143</ecNumber>
    </recommendedName>
    <alternativeName>
        <fullName evidence="21">Beta-1,2-N-acetylglucosaminyltransferase II</fullName>
    </alternativeName>
    <alternativeName>
        <fullName evidence="20">GlcNAc-T II</fullName>
    </alternativeName>
    <alternativeName>
        <fullName evidence="19">Mannoside acetylglucosaminyltransferase 2</fullName>
    </alternativeName>
    <alternativeName>
        <fullName evidence="18">N-glycosyl-oligosaccharide-glycoprotein N-acetylglucosaminyltransferase II</fullName>
    </alternativeName>
</protein>
<dbReference type="PANTHER" id="PTHR12871">
    <property type="entry name" value="BETA-1,2-N-ACETYLGLUCOSAMINYLTRANSFERASE II"/>
    <property type="match status" value="1"/>
</dbReference>
<evidence type="ECO:0000256" key="6">
    <source>
        <dbReference type="ARBA" id="ARBA00014817"/>
    </source>
</evidence>
<dbReference type="GO" id="GO:0006487">
    <property type="term" value="P:protein N-linked glycosylation"/>
    <property type="evidence" value="ECO:0007669"/>
    <property type="project" value="TreeGrafter"/>
</dbReference>
<dbReference type="GO" id="GO:0009312">
    <property type="term" value="P:oligosaccharide biosynthetic process"/>
    <property type="evidence" value="ECO:0007669"/>
    <property type="project" value="InterPro"/>
</dbReference>
<evidence type="ECO:0000256" key="25">
    <source>
        <dbReference type="PIRSR" id="PIRSR607754-3"/>
    </source>
</evidence>
<comment type="catalytic activity">
    <reaction evidence="22">
        <text>an N(4)-{beta-D-GlcNAc-(1-&gt;2)-alpha-D-Man-(1-&gt;3)-[alpha-D-Man-(1-&gt;6)]-beta-D-Man-(1-&gt;4)-beta-D-GlcNAc-(1-&gt;4)-beta-D-GlcNAc}-L-asparaginyl-[protein] + UDP-N-acetyl-alpha-D-glucosamine = N(4)-{beta-D-GlcNAc-(1-&gt;2)-alpha-D-Man-(1-&gt;3)-[beta-D-GlcNAc-(1-&gt;2)-alpha-D-Man-(1-&gt;6)]-beta-D-Man-(1-&gt;4)-beta-D-GlcNAc-(1-&gt;4)-beta-D-GlcNAc}-L-asparaginyl-[protein] + UDP + H(+)</text>
        <dbReference type="Rhea" id="RHEA:12941"/>
        <dbReference type="Rhea" id="RHEA-COMP:13526"/>
        <dbReference type="Rhea" id="RHEA-COMP:14369"/>
        <dbReference type="ChEBI" id="CHEBI:15378"/>
        <dbReference type="ChEBI" id="CHEBI:57705"/>
        <dbReference type="ChEBI" id="CHEBI:58223"/>
        <dbReference type="ChEBI" id="CHEBI:60615"/>
        <dbReference type="ChEBI" id="CHEBI:60651"/>
        <dbReference type="EC" id="2.4.1.143"/>
    </reaction>
</comment>
<evidence type="ECO:0000256" key="8">
    <source>
        <dbReference type="ARBA" id="ARBA00022679"/>
    </source>
</evidence>
<evidence type="ECO:0000256" key="14">
    <source>
        <dbReference type="ARBA" id="ARBA00023136"/>
    </source>
</evidence>
<name>A0A914Y473_9BILA</name>
<evidence type="ECO:0000256" key="3">
    <source>
        <dbReference type="ARBA" id="ARBA00004922"/>
    </source>
</evidence>
<keyword evidence="13" id="KW-0333">Golgi apparatus</keyword>
<evidence type="ECO:0000256" key="7">
    <source>
        <dbReference type="ARBA" id="ARBA00022676"/>
    </source>
</evidence>
<feature type="binding site" evidence="23">
    <location>
        <begin position="226"/>
        <end position="230"/>
    </location>
    <ligand>
        <name>substrate</name>
    </ligand>
</feature>
<evidence type="ECO:0000256" key="19">
    <source>
        <dbReference type="ARBA" id="ARBA00031203"/>
    </source>
</evidence>
<feature type="binding site" evidence="23">
    <location>
        <position position="151"/>
    </location>
    <ligand>
        <name>substrate</name>
    </ligand>
</feature>
<dbReference type="Gene3D" id="3.90.550.10">
    <property type="entry name" value="Spore Coat Polysaccharide Biosynthesis Protein SpsA, Chain A"/>
    <property type="match status" value="1"/>
</dbReference>
<dbReference type="GO" id="GO:0008455">
    <property type="term" value="F:alpha-1,6-mannosylglycoprotein 2-beta-N-acetylglucosaminyltransferase activity"/>
    <property type="evidence" value="ECO:0007669"/>
    <property type="project" value="UniProtKB-EC"/>
</dbReference>
<dbReference type="GO" id="GO:0046872">
    <property type="term" value="F:metal ion binding"/>
    <property type="evidence" value="ECO:0007669"/>
    <property type="project" value="UniProtKB-KW"/>
</dbReference>
<dbReference type="InterPro" id="IPR029044">
    <property type="entry name" value="Nucleotide-diphossugar_trans"/>
</dbReference>
<dbReference type="WBParaSite" id="PSU_v2.g14238.t1">
    <property type="protein sequence ID" value="PSU_v2.g14238.t1"/>
    <property type="gene ID" value="PSU_v2.g14238"/>
</dbReference>
<evidence type="ECO:0000256" key="1">
    <source>
        <dbReference type="ARBA" id="ARBA00001936"/>
    </source>
</evidence>
<keyword evidence="12" id="KW-1133">Transmembrane helix</keyword>
<proteinExistence type="inferred from homology"/>
<evidence type="ECO:0000256" key="16">
    <source>
        <dbReference type="ARBA" id="ARBA00023180"/>
    </source>
</evidence>
<evidence type="ECO:0000256" key="23">
    <source>
        <dbReference type="PIRSR" id="PIRSR607754-1"/>
    </source>
</evidence>
<feature type="disulfide bond" evidence="25">
    <location>
        <begin position="193"/>
        <end position="207"/>
    </location>
</feature>
<reference evidence="28" key="1">
    <citation type="submission" date="2022-11" db="UniProtKB">
        <authorList>
            <consortium name="WormBaseParasite"/>
        </authorList>
    </citation>
    <scope>IDENTIFICATION</scope>
</reference>
<dbReference type="Proteomes" id="UP000887577">
    <property type="component" value="Unplaced"/>
</dbReference>
<evidence type="ECO:0000313" key="28">
    <source>
        <dbReference type="WBParaSite" id="PSU_v2.g14238.t1"/>
    </source>
</evidence>
<feature type="region of interest" description="Disordered" evidence="26">
    <location>
        <begin position="419"/>
        <end position="450"/>
    </location>
</feature>
<feature type="disulfide bond" evidence="25">
    <location>
        <begin position="332"/>
        <end position="355"/>
    </location>
</feature>
<keyword evidence="9" id="KW-0812">Transmembrane</keyword>
<keyword evidence="11" id="KW-0735">Signal-anchor</keyword>
<evidence type="ECO:0000256" key="22">
    <source>
        <dbReference type="ARBA" id="ARBA00093257"/>
    </source>
</evidence>
<evidence type="ECO:0000256" key="15">
    <source>
        <dbReference type="ARBA" id="ARBA00023157"/>
    </source>
</evidence>
<evidence type="ECO:0000256" key="5">
    <source>
        <dbReference type="ARBA" id="ARBA00012613"/>
    </source>
</evidence>
<feature type="disulfide bond" evidence="25">
    <location>
        <begin position="376"/>
        <end position="383"/>
    </location>
</feature>
<dbReference type="InterPro" id="IPR007754">
    <property type="entry name" value="GlcNAc_II"/>
</dbReference>
<keyword evidence="27" id="KW-1185">Reference proteome</keyword>
<evidence type="ECO:0000256" key="17">
    <source>
        <dbReference type="ARBA" id="ARBA00023211"/>
    </source>
</evidence>
<keyword evidence="14" id="KW-0472">Membrane</keyword>
<organism evidence="27 28">
    <name type="scientific">Panagrolaimus superbus</name>
    <dbReference type="NCBI Taxonomy" id="310955"/>
    <lineage>
        <taxon>Eukaryota</taxon>
        <taxon>Metazoa</taxon>
        <taxon>Ecdysozoa</taxon>
        <taxon>Nematoda</taxon>
        <taxon>Chromadorea</taxon>
        <taxon>Rhabditida</taxon>
        <taxon>Tylenchina</taxon>
        <taxon>Panagrolaimomorpha</taxon>
        <taxon>Panagrolaimoidea</taxon>
        <taxon>Panagrolaimidae</taxon>
        <taxon>Panagrolaimus</taxon>
    </lineage>
</organism>
<evidence type="ECO:0000256" key="24">
    <source>
        <dbReference type="PIRSR" id="PIRSR607754-2"/>
    </source>
</evidence>
<dbReference type="EC" id="2.4.1.143" evidence="5"/>
<dbReference type="Pfam" id="PF05060">
    <property type="entry name" value="MGAT2"/>
    <property type="match status" value="1"/>
</dbReference>
<evidence type="ECO:0000256" key="2">
    <source>
        <dbReference type="ARBA" id="ARBA00004323"/>
    </source>
</evidence>
<feature type="disulfide bond" evidence="25">
    <location>
        <begin position="337"/>
        <end position="436"/>
    </location>
</feature>
<evidence type="ECO:0000256" key="11">
    <source>
        <dbReference type="ARBA" id="ARBA00022968"/>
    </source>
</evidence>
<keyword evidence="8" id="KW-0808">Transferase</keyword>
<keyword evidence="15 25" id="KW-1015">Disulfide bond</keyword>